<proteinExistence type="predicted"/>
<protein>
    <recommendedName>
        <fullName evidence="3">Protein DEFECTIVE IN MERISTEM SILENCING 3</fullName>
    </recommendedName>
</protein>
<evidence type="ECO:0000313" key="2">
    <source>
        <dbReference type="EMBL" id="MBX05286.1"/>
    </source>
</evidence>
<evidence type="ECO:0008006" key="3">
    <source>
        <dbReference type="Google" id="ProtNLM"/>
    </source>
</evidence>
<name>A0A2P2KHV2_RHIMU</name>
<evidence type="ECO:0000256" key="1">
    <source>
        <dbReference type="SAM" id="Coils"/>
    </source>
</evidence>
<reference evidence="2" key="1">
    <citation type="submission" date="2018-02" db="EMBL/GenBank/DDBJ databases">
        <title>Rhizophora mucronata_Transcriptome.</title>
        <authorList>
            <person name="Meera S.P."/>
            <person name="Sreeshan A."/>
            <person name="Augustine A."/>
        </authorList>
    </citation>
    <scope>NUCLEOTIDE SEQUENCE</scope>
    <source>
        <tissue evidence="2">Leaf</tissue>
    </source>
</reference>
<accession>A0A2P2KHV2</accession>
<dbReference type="PANTHER" id="PTHR33566">
    <property type="entry name" value="EN/SPM-LIKE TRANSPOSON-RELATED"/>
    <property type="match status" value="1"/>
</dbReference>
<dbReference type="EMBL" id="GGEC01024802">
    <property type="protein sequence ID" value="MBX05286.1"/>
    <property type="molecule type" value="Transcribed_RNA"/>
</dbReference>
<dbReference type="AlphaFoldDB" id="A0A2P2KHV2"/>
<organism evidence="2">
    <name type="scientific">Rhizophora mucronata</name>
    <name type="common">Asiatic mangrove</name>
    <dbReference type="NCBI Taxonomy" id="61149"/>
    <lineage>
        <taxon>Eukaryota</taxon>
        <taxon>Viridiplantae</taxon>
        <taxon>Streptophyta</taxon>
        <taxon>Embryophyta</taxon>
        <taxon>Tracheophyta</taxon>
        <taxon>Spermatophyta</taxon>
        <taxon>Magnoliopsida</taxon>
        <taxon>eudicotyledons</taxon>
        <taxon>Gunneridae</taxon>
        <taxon>Pentapetalae</taxon>
        <taxon>rosids</taxon>
        <taxon>fabids</taxon>
        <taxon>Malpighiales</taxon>
        <taxon>Rhizophoraceae</taxon>
        <taxon>Rhizophora</taxon>
    </lineage>
</organism>
<keyword evidence="1" id="KW-0175">Coiled coil</keyword>
<dbReference type="PANTHER" id="PTHR33566:SF6">
    <property type="entry name" value="PROTEIN DEFECTIVE IN MERISTEM SILENCING 3"/>
    <property type="match status" value="1"/>
</dbReference>
<feature type="coiled-coil region" evidence="1">
    <location>
        <begin position="48"/>
        <end position="82"/>
    </location>
</feature>
<sequence>MLQSNQHQPSILDSSALIQVDQKEMSIVPRDEMKNGVPPEIRSIIYSSKNLEDDLQMLGMKIKQHEENKKMLNNQKNKLEDSILDMQVSLGKYHSSTMHGIQNNDDSHNQSDEETIRKILQHERSAAGILCKLTLSDVTDASDRSLTKDVVGIVATLGKVDDDNLSRLLSEYLGLEMMLAIVCKTYEGVKVLEMYDKEGRINEGSGLHGLGTSMGKAFNGRFLVICLDNLRPYCGQFVADDPQRRLDLQKPKLPNGVCPPGFIGFAVNMVNVESKNLFYLTASGCGLRETLFYNLFFRLQVYKTREDMLRAFPCISDGAISLDGGMIKATGVFSLGNRDDVDIRFPKPSTGENMPANYIETEKQLKVMNWEKEKVLEDMRREESLLVAVKNKFRKKKEEFVKFLAQSSSYATQHQIQVPQNGFIPR</sequence>